<dbReference type="EMBL" id="CP012673">
    <property type="protein sequence ID" value="AUX48406.1"/>
    <property type="molecule type" value="Genomic_DNA"/>
</dbReference>
<evidence type="ECO:0000313" key="2">
    <source>
        <dbReference type="EMBL" id="AUX48406.1"/>
    </source>
</evidence>
<accession>A0A2L0F9Y3</accession>
<dbReference type="Proteomes" id="UP000238348">
    <property type="component" value="Chromosome"/>
</dbReference>
<evidence type="ECO:0000313" key="3">
    <source>
        <dbReference type="Proteomes" id="UP000238348"/>
    </source>
</evidence>
<dbReference type="AlphaFoldDB" id="A0A2L0F9Y3"/>
<dbReference type="OrthoDB" id="5519421at2"/>
<dbReference type="RefSeq" id="WP_104986271.1">
    <property type="nucleotide sequence ID" value="NZ_CP012673.1"/>
</dbReference>
<gene>
    <name evidence="2" type="ORF">SOCE26_099400</name>
</gene>
<sequence length="115" mass="12463">MERWRGLKDLVQDAVDHGSRAVERLQKHAAKLPFDLLEQIPPISAPVRGIRLVHDTMVSGVHVAIRLVNRVAGYTIDGVLFVVEQQKEPAGTPDEGEASAPGAPAGRRGTERVSP</sequence>
<reference evidence="2 3" key="1">
    <citation type="submission" date="2015-09" db="EMBL/GenBank/DDBJ databases">
        <title>Sorangium comparison.</title>
        <authorList>
            <person name="Zaburannyi N."/>
            <person name="Bunk B."/>
            <person name="Overmann J."/>
            <person name="Mueller R."/>
        </authorList>
    </citation>
    <scope>NUCLEOTIDE SEQUENCE [LARGE SCALE GENOMIC DNA]</scope>
    <source>
        <strain evidence="2 3">So ce26</strain>
    </source>
</reference>
<proteinExistence type="predicted"/>
<feature type="region of interest" description="Disordered" evidence="1">
    <location>
        <begin position="87"/>
        <end position="115"/>
    </location>
</feature>
<name>A0A2L0F9Y3_SORCE</name>
<evidence type="ECO:0000256" key="1">
    <source>
        <dbReference type="SAM" id="MobiDB-lite"/>
    </source>
</evidence>
<organism evidence="2 3">
    <name type="scientific">Sorangium cellulosum</name>
    <name type="common">Polyangium cellulosum</name>
    <dbReference type="NCBI Taxonomy" id="56"/>
    <lineage>
        <taxon>Bacteria</taxon>
        <taxon>Pseudomonadati</taxon>
        <taxon>Myxococcota</taxon>
        <taxon>Polyangia</taxon>
        <taxon>Polyangiales</taxon>
        <taxon>Polyangiaceae</taxon>
        <taxon>Sorangium</taxon>
    </lineage>
</organism>
<feature type="compositionally biased region" description="Low complexity" evidence="1">
    <location>
        <begin position="98"/>
        <end position="107"/>
    </location>
</feature>
<protein>
    <submittedName>
        <fullName evidence="2">Uncharacterized protein</fullName>
    </submittedName>
</protein>